<dbReference type="InterPro" id="IPR035906">
    <property type="entry name" value="MetI-like_sf"/>
</dbReference>
<proteinExistence type="inferred from homology"/>
<dbReference type="Gene3D" id="1.10.3720.10">
    <property type="entry name" value="MetI-like"/>
    <property type="match status" value="1"/>
</dbReference>
<name>A0ABT8J3N7_9MICO</name>
<dbReference type="Pfam" id="PF00528">
    <property type="entry name" value="BPD_transp_1"/>
    <property type="match status" value="1"/>
</dbReference>
<feature type="transmembrane region" description="Helical" evidence="7">
    <location>
        <begin position="133"/>
        <end position="154"/>
    </location>
</feature>
<dbReference type="SUPFAM" id="SSF161098">
    <property type="entry name" value="MetI-like"/>
    <property type="match status" value="1"/>
</dbReference>
<keyword evidence="3" id="KW-1003">Cell membrane</keyword>
<comment type="subcellular location">
    <subcellularLocation>
        <location evidence="1 7">Cell membrane</location>
        <topology evidence="1 7">Multi-pass membrane protein</topology>
    </subcellularLocation>
</comment>
<evidence type="ECO:0000256" key="7">
    <source>
        <dbReference type="RuleBase" id="RU363032"/>
    </source>
</evidence>
<reference evidence="10" key="1">
    <citation type="submission" date="2023-03" db="EMBL/GenBank/DDBJ databases">
        <title>MT1 and MT2 Draft Genomes of Novel Species.</title>
        <authorList>
            <person name="Venkateswaran K."/>
        </authorList>
    </citation>
    <scope>NUCLEOTIDE SEQUENCE</scope>
    <source>
        <strain evidence="10">F6_8S_P_1A</strain>
    </source>
</reference>
<keyword evidence="2 7" id="KW-0813">Transport</keyword>
<comment type="similarity">
    <text evidence="7">Belongs to the binding-protein-dependent transport system permease family.</text>
</comment>
<evidence type="ECO:0000256" key="2">
    <source>
        <dbReference type="ARBA" id="ARBA00022448"/>
    </source>
</evidence>
<dbReference type="PANTHER" id="PTHR32243">
    <property type="entry name" value="MALTOSE TRANSPORT SYSTEM PERMEASE-RELATED"/>
    <property type="match status" value="1"/>
</dbReference>
<evidence type="ECO:0000313" key="10">
    <source>
        <dbReference type="EMBL" id="MDN4599266.1"/>
    </source>
</evidence>
<feature type="domain" description="ABC transmembrane type-1" evidence="9">
    <location>
        <begin position="98"/>
        <end position="290"/>
    </location>
</feature>
<evidence type="ECO:0000259" key="9">
    <source>
        <dbReference type="PROSITE" id="PS50928"/>
    </source>
</evidence>
<sequence length="305" mass="33294">MTAVAGPAAATTEAESLPRTTTKRRTAVRRRRNQSARTGIQAIVIVLWCLLPFYWMVVTSFRDVGYTFDNTPWFTHFTWDNYATALSTQLGNNLPGALLNSLFIGVCVTVISLIVGIFASYALARLDFKFKGVVLGVILAASMFPGVALITPLFQLFTNIGWMGTYQALIIPEISFALPLTVYTLTSFFREMPWDLEEAARIDGCTQAQAFRKVILPLAAPAVFTTAILAFISSWNEFLISSQLSSDRTQPVTVAIASFTGTQPHQEPYTAIMAAGTIVVVPLIILVLIFQRRIVAGLTAGGVKG</sequence>
<evidence type="ECO:0000256" key="5">
    <source>
        <dbReference type="ARBA" id="ARBA00022989"/>
    </source>
</evidence>
<gene>
    <name evidence="10" type="ORF">P5G59_19095</name>
</gene>
<feature type="transmembrane region" description="Helical" evidence="7">
    <location>
        <begin position="97"/>
        <end position="121"/>
    </location>
</feature>
<feature type="transmembrane region" description="Helical" evidence="7">
    <location>
        <begin position="166"/>
        <end position="189"/>
    </location>
</feature>
<keyword evidence="11" id="KW-1185">Reference proteome</keyword>
<dbReference type="RefSeq" id="WP_301220608.1">
    <property type="nucleotide sequence ID" value="NZ_JAROCB010000005.1"/>
</dbReference>
<keyword evidence="5 7" id="KW-1133">Transmembrane helix</keyword>
<feature type="region of interest" description="Disordered" evidence="8">
    <location>
        <begin position="1"/>
        <end position="32"/>
    </location>
</feature>
<dbReference type="Proteomes" id="UP001174210">
    <property type="component" value="Unassembled WGS sequence"/>
</dbReference>
<feature type="compositionally biased region" description="Basic residues" evidence="8">
    <location>
        <begin position="21"/>
        <end position="32"/>
    </location>
</feature>
<keyword evidence="6 7" id="KW-0472">Membrane</keyword>
<evidence type="ECO:0000256" key="8">
    <source>
        <dbReference type="SAM" id="MobiDB-lite"/>
    </source>
</evidence>
<comment type="caution">
    <text evidence="10">The sequence shown here is derived from an EMBL/GenBank/DDBJ whole genome shotgun (WGS) entry which is preliminary data.</text>
</comment>
<accession>A0ABT8J3N7</accession>
<feature type="transmembrane region" description="Helical" evidence="7">
    <location>
        <begin position="269"/>
        <end position="290"/>
    </location>
</feature>
<dbReference type="CDD" id="cd06261">
    <property type="entry name" value="TM_PBP2"/>
    <property type="match status" value="1"/>
</dbReference>
<dbReference type="PROSITE" id="PS50928">
    <property type="entry name" value="ABC_TM1"/>
    <property type="match status" value="1"/>
</dbReference>
<protein>
    <submittedName>
        <fullName evidence="10">Carbohydrate ABC transporter permease</fullName>
    </submittedName>
</protein>
<dbReference type="PANTHER" id="PTHR32243:SF18">
    <property type="entry name" value="INNER MEMBRANE ABC TRANSPORTER PERMEASE PROTEIN YCJP"/>
    <property type="match status" value="1"/>
</dbReference>
<dbReference type="InterPro" id="IPR000515">
    <property type="entry name" value="MetI-like"/>
</dbReference>
<evidence type="ECO:0000256" key="1">
    <source>
        <dbReference type="ARBA" id="ARBA00004651"/>
    </source>
</evidence>
<keyword evidence="4 7" id="KW-0812">Transmembrane</keyword>
<feature type="compositionally biased region" description="Low complexity" evidence="8">
    <location>
        <begin position="1"/>
        <end position="14"/>
    </location>
</feature>
<evidence type="ECO:0000256" key="4">
    <source>
        <dbReference type="ARBA" id="ARBA00022692"/>
    </source>
</evidence>
<feature type="transmembrane region" description="Helical" evidence="7">
    <location>
        <begin position="39"/>
        <end position="57"/>
    </location>
</feature>
<evidence type="ECO:0000256" key="3">
    <source>
        <dbReference type="ARBA" id="ARBA00022475"/>
    </source>
</evidence>
<evidence type="ECO:0000313" key="11">
    <source>
        <dbReference type="Proteomes" id="UP001174210"/>
    </source>
</evidence>
<dbReference type="InterPro" id="IPR050901">
    <property type="entry name" value="BP-dep_ABC_trans_perm"/>
</dbReference>
<feature type="transmembrane region" description="Helical" evidence="7">
    <location>
        <begin position="210"/>
        <end position="232"/>
    </location>
</feature>
<dbReference type="EMBL" id="JAROCB010000005">
    <property type="protein sequence ID" value="MDN4599266.1"/>
    <property type="molecule type" value="Genomic_DNA"/>
</dbReference>
<organism evidence="10 11">
    <name type="scientific">Leifsonia virtsii</name>
    <dbReference type="NCBI Taxonomy" id="3035915"/>
    <lineage>
        <taxon>Bacteria</taxon>
        <taxon>Bacillati</taxon>
        <taxon>Actinomycetota</taxon>
        <taxon>Actinomycetes</taxon>
        <taxon>Micrococcales</taxon>
        <taxon>Microbacteriaceae</taxon>
        <taxon>Leifsonia</taxon>
    </lineage>
</organism>
<evidence type="ECO:0000256" key="6">
    <source>
        <dbReference type="ARBA" id="ARBA00023136"/>
    </source>
</evidence>